<feature type="compositionally biased region" description="Low complexity" evidence="6">
    <location>
        <begin position="429"/>
        <end position="449"/>
    </location>
</feature>
<dbReference type="RefSeq" id="XP_041557116.1">
    <property type="nucleotide sequence ID" value="XM_041704541.1"/>
</dbReference>
<feature type="compositionally biased region" description="Basic and acidic residues" evidence="6">
    <location>
        <begin position="279"/>
        <end position="291"/>
    </location>
</feature>
<feature type="region of interest" description="Disordered" evidence="6">
    <location>
        <begin position="413"/>
        <end position="608"/>
    </location>
</feature>
<reference evidence="8" key="2">
    <citation type="submission" date="2021-02" db="EMBL/GenBank/DDBJ databases">
        <title>Aspergillus puulaauensis MK2 genome sequence.</title>
        <authorList>
            <person name="Futagami T."/>
            <person name="Mori K."/>
            <person name="Kadooka C."/>
            <person name="Tanaka T."/>
        </authorList>
    </citation>
    <scope>NUCLEOTIDE SEQUENCE</scope>
    <source>
        <strain evidence="8">MK2</strain>
    </source>
</reference>
<dbReference type="GO" id="GO:0042162">
    <property type="term" value="F:telomeric DNA binding"/>
    <property type="evidence" value="ECO:0007669"/>
    <property type="project" value="InterPro"/>
</dbReference>
<dbReference type="KEGG" id="apuu:APUU_41366S"/>
<comment type="subcellular location">
    <subcellularLocation>
        <location evidence="2">Chromosome</location>
        <location evidence="2">Telomere</location>
    </subcellularLocation>
    <subcellularLocation>
        <location evidence="1">Nucleus</location>
    </subcellularLocation>
</comment>
<feature type="compositionally biased region" description="Polar residues" evidence="6">
    <location>
        <begin position="652"/>
        <end position="662"/>
    </location>
</feature>
<evidence type="ECO:0000259" key="7">
    <source>
        <dbReference type="Pfam" id="PF10341"/>
    </source>
</evidence>
<accession>A0A7R7XNR0</accession>
<feature type="region of interest" description="Disordered" evidence="6">
    <location>
        <begin position="162"/>
        <end position="204"/>
    </location>
</feature>
<organism evidence="8 9">
    <name type="scientific">Aspergillus puulaauensis</name>
    <dbReference type="NCBI Taxonomy" id="1220207"/>
    <lineage>
        <taxon>Eukaryota</taxon>
        <taxon>Fungi</taxon>
        <taxon>Dikarya</taxon>
        <taxon>Ascomycota</taxon>
        <taxon>Pezizomycotina</taxon>
        <taxon>Eurotiomycetes</taxon>
        <taxon>Eurotiomycetidae</taxon>
        <taxon>Eurotiales</taxon>
        <taxon>Aspergillaceae</taxon>
        <taxon>Aspergillus</taxon>
    </lineage>
</organism>
<feature type="compositionally biased region" description="Basic and acidic residues" evidence="6">
    <location>
        <begin position="413"/>
        <end position="425"/>
    </location>
</feature>
<evidence type="ECO:0000313" key="9">
    <source>
        <dbReference type="Proteomes" id="UP000654913"/>
    </source>
</evidence>
<keyword evidence="5" id="KW-0539">Nucleus</keyword>
<feature type="compositionally biased region" description="Basic and acidic residues" evidence="6">
    <location>
        <begin position="1009"/>
        <end position="1020"/>
    </location>
</feature>
<reference evidence="8" key="1">
    <citation type="submission" date="2021-01" db="EMBL/GenBank/DDBJ databases">
        <authorList>
            <consortium name="Aspergillus puulaauensis MK2 genome sequencing consortium"/>
            <person name="Kazuki M."/>
            <person name="Futagami T."/>
        </authorList>
    </citation>
    <scope>NUCLEOTIDE SEQUENCE</scope>
    <source>
        <strain evidence="8">MK2</strain>
    </source>
</reference>
<evidence type="ECO:0000256" key="5">
    <source>
        <dbReference type="ARBA" id="ARBA00023242"/>
    </source>
</evidence>
<dbReference type="EMBL" id="AP024446">
    <property type="protein sequence ID" value="BCS24922.1"/>
    <property type="molecule type" value="Genomic_DNA"/>
</dbReference>
<dbReference type="GO" id="GO:0005697">
    <property type="term" value="C:telomerase holoenzyme complex"/>
    <property type="evidence" value="ECO:0007669"/>
    <property type="project" value="InterPro"/>
</dbReference>
<keyword evidence="4" id="KW-0779">Telomere</keyword>
<dbReference type="OrthoDB" id="3538943at2759"/>
<feature type="domain" description="Shelterin complex subunit TPP1/Est3" evidence="7">
    <location>
        <begin position="7"/>
        <end position="128"/>
    </location>
</feature>
<feature type="compositionally biased region" description="Polar residues" evidence="6">
    <location>
        <begin position="579"/>
        <end position="596"/>
    </location>
</feature>
<dbReference type="Pfam" id="PF10341">
    <property type="entry name" value="TPP1"/>
    <property type="match status" value="1"/>
</dbReference>
<feature type="compositionally biased region" description="Polar residues" evidence="6">
    <location>
        <begin position="623"/>
        <end position="644"/>
    </location>
</feature>
<dbReference type="InterPro" id="IPR019437">
    <property type="entry name" value="TPP1/Est3"/>
</dbReference>
<evidence type="ECO:0000256" key="4">
    <source>
        <dbReference type="ARBA" id="ARBA00022895"/>
    </source>
</evidence>
<evidence type="ECO:0000313" key="8">
    <source>
        <dbReference type="EMBL" id="BCS24922.1"/>
    </source>
</evidence>
<dbReference type="AlphaFoldDB" id="A0A7R7XNR0"/>
<evidence type="ECO:0000256" key="1">
    <source>
        <dbReference type="ARBA" id="ARBA00004123"/>
    </source>
</evidence>
<feature type="compositionally biased region" description="Acidic residues" evidence="6">
    <location>
        <begin position="1039"/>
        <end position="1051"/>
    </location>
</feature>
<dbReference type="GO" id="GO:0007004">
    <property type="term" value="P:telomere maintenance via telomerase"/>
    <property type="evidence" value="ECO:0007669"/>
    <property type="project" value="InterPro"/>
</dbReference>
<feature type="compositionally biased region" description="Basic and acidic residues" evidence="6">
    <location>
        <begin position="234"/>
        <end position="246"/>
    </location>
</feature>
<gene>
    <name evidence="8" type="ORF">APUU_41366S</name>
</gene>
<name>A0A7R7XNR0_9EURO</name>
<feature type="region of interest" description="Disordered" evidence="6">
    <location>
        <begin position="623"/>
        <end position="672"/>
    </location>
</feature>
<feature type="region of interest" description="Disordered" evidence="6">
    <location>
        <begin position="232"/>
        <end position="320"/>
    </location>
</feature>
<keyword evidence="9" id="KW-1185">Reference proteome</keyword>
<feature type="compositionally biased region" description="Acidic residues" evidence="6">
    <location>
        <begin position="974"/>
        <end position="985"/>
    </location>
</feature>
<dbReference type="Proteomes" id="UP000654913">
    <property type="component" value="Chromosome 4"/>
</dbReference>
<feature type="region of interest" description="Disordered" evidence="6">
    <location>
        <begin position="966"/>
        <end position="1107"/>
    </location>
</feature>
<evidence type="ECO:0000256" key="2">
    <source>
        <dbReference type="ARBA" id="ARBA00004574"/>
    </source>
</evidence>
<feature type="compositionally biased region" description="Basic and acidic residues" evidence="6">
    <location>
        <begin position="537"/>
        <end position="548"/>
    </location>
</feature>
<feature type="compositionally biased region" description="Basic and acidic residues" evidence="6">
    <location>
        <begin position="490"/>
        <end position="503"/>
    </location>
</feature>
<sequence>MSSSSLWISPLIEHCLSSYEGNQRNLGLDWENDGSNIRFSSHTQPIARINNWSERNGIPVANLTDSETQIDAIISRESLEEYKKDFPTNPLSRDGYRGYTIHLAGFELVYEYSTGKPKLHIYVKRFSIIWERGRIKQPPAGKSVGKKPALLTLIKRVFSSIKSQNQPRQGTVDTTEDSNGYSNGYSDIPATQVTNGHTIDSTQPHLMSQLPTRRSTDHDLADPGKLLQQLEARAPGDKQPSRERSIDTGTLAPVAAPEANHRSAGHLPSGGNESSTSHEPQRTELEAERDGPQPSSDRPSPPDSAGEDIIRSNAEPYSPEAQLKAQLEASQHVTLRQPSFAKTASSSTVDPWEGMTGIRSIDVNVPKDQKELLEPDKKPWYPPQVGEPIVSGRVPPALLDEWNRLAFQRHQKEIDNKPESMEVDHLIAPSTPATETSSDSSSDCEWSATPGRTPRRGALLPVDSSPLKDSSAHHERPRRSSSSDQGGPAEVREEESQLEEKEIQAPPVNQSPNAESPPIQAEVENNGPSAEASAADMTHDNDDGHESDSSSDSEMSVSVPQPLSGSTQQGTSSQVEPGVSSSGPSLPESAGQNVQVMETPAAAFNKSRPAAYNQDNFQTGLGNMVIQSQADKSSSQSRVLNTYASRDESTKGETSQESSKSLPPSGPDAQNPVLVIGTRFSSEAPTTQQTRWSGSSSLFTSSGRKIVEGSVATASLHHSQSSRAFSSYRDLPPPSMLSIEDDNRSSSVHSSVRGTPLKIDRATPLKRFASEMGDSDRGLPSKRNKFDSKPTALELEGGLDARIISRRESYIINSDQSVEAARVYEKFQNDYPIYKGDFEHFTKLCSRLQAVRESGSLQRSFLWDDFIITHLLGYPAYLEDCLGNKSNFINYEEYFVSSFSRPTYKKRSLTVEGINACAAQYITIDERRSSSRPATGTGIAANTKTSFTESLRDQFSNFHAHSFVETRDLSTDDGQSEDNQSETDSEWNLSQYSIPDSEPARAAAAAQKDSNEDMNLEHITPKPTTAPVTYDHEHSSKDEYEDEDEDMEEVNDAAHETASVELGDSNNSQDQAEAKALEAPPNAAPEIQASDAASNADADVESSHEFPLEKPFNENWFDSLRHILPDEPVWSDDHNTPFKKWALADQNVLGVRNRRGGARVDTDEKGIIRRFPRA</sequence>
<keyword evidence="3" id="KW-0158">Chromosome</keyword>
<dbReference type="GeneID" id="64974927"/>
<feature type="compositionally biased region" description="Low complexity" evidence="6">
    <location>
        <begin position="552"/>
        <end position="574"/>
    </location>
</feature>
<evidence type="ECO:0000256" key="3">
    <source>
        <dbReference type="ARBA" id="ARBA00022454"/>
    </source>
</evidence>
<proteinExistence type="predicted"/>
<dbReference type="GO" id="GO:0000781">
    <property type="term" value="C:chromosome, telomeric region"/>
    <property type="evidence" value="ECO:0007669"/>
    <property type="project" value="UniProtKB-SubCell"/>
</dbReference>
<evidence type="ECO:0000256" key="6">
    <source>
        <dbReference type="SAM" id="MobiDB-lite"/>
    </source>
</evidence>
<protein>
    <recommendedName>
        <fullName evidence="7">Shelterin complex subunit TPP1/Est3 domain-containing protein</fullName>
    </recommendedName>
</protein>